<keyword evidence="9" id="KW-0479">Metal-binding</keyword>
<dbReference type="FunFam" id="3.30.499.10:FF:000020">
    <property type="entry name" value="Aconitate hydratase A"/>
    <property type="match status" value="1"/>
</dbReference>
<dbReference type="CDD" id="cd01580">
    <property type="entry name" value="AcnA_IRP_Swivel"/>
    <property type="match status" value="1"/>
</dbReference>
<dbReference type="SUPFAM" id="SSF52016">
    <property type="entry name" value="LeuD/IlvD-like"/>
    <property type="match status" value="1"/>
</dbReference>
<dbReference type="NCBIfam" id="NF006757">
    <property type="entry name" value="PRK09277.1"/>
    <property type="match status" value="1"/>
</dbReference>
<dbReference type="InterPro" id="IPR018136">
    <property type="entry name" value="Aconitase_4Fe-4S_BS"/>
</dbReference>
<dbReference type="OrthoDB" id="9764318at2"/>
<dbReference type="GO" id="GO:0046872">
    <property type="term" value="F:metal ion binding"/>
    <property type="evidence" value="ECO:0007669"/>
    <property type="project" value="UniProtKB-KW"/>
</dbReference>
<evidence type="ECO:0000256" key="6">
    <source>
        <dbReference type="ARBA" id="ARBA00011245"/>
    </source>
</evidence>
<evidence type="ECO:0000256" key="1">
    <source>
        <dbReference type="ARBA" id="ARBA00000118"/>
    </source>
</evidence>
<feature type="domain" description="Aconitase/3-isopropylmalate dehydratase large subunit alpha/beta/alpha" evidence="16">
    <location>
        <begin position="75"/>
        <end position="560"/>
    </location>
</feature>
<dbReference type="UniPathway" id="UPA00223">
    <property type="reaction ID" value="UER00718"/>
</dbReference>
<evidence type="ECO:0000259" key="16">
    <source>
        <dbReference type="Pfam" id="PF00330"/>
    </source>
</evidence>
<dbReference type="FunFam" id="3.20.19.10:FF:000001">
    <property type="entry name" value="Aconitate hydratase"/>
    <property type="match status" value="1"/>
</dbReference>
<dbReference type="GO" id="GO:0051539">
    <property type="term" value="F:4 iron, 4 sulfur cluster binding"/>
    <property type="evidence" value="ECO:0007669"/>
    <property type="project" value="UniProtKB-KW"/>
</dbReference>
<evidence type="ECO:0000256" key="8">
    <source>
        <dbReference type="ARBA" id="ARBA00022532"/>
    </source>
</evidence>
<protein>
    <recommendedName>
        <fullName evidence="15">Aconitate hydratase</fullName>
        <shortName evidence="15">Aconitase</shortName>
        <ecNumber evidence="15">4.2.1.3</ecNumber>
    </recommendedName>
</protein>
<evidence type="ECO:0000256" key="11">
    <source>
        <dbReference type="ARBA" id="ARBA00023004"/>
    </source>
</evidence>
<keyword evidence="7 15" id="KW-0004">4Fe-4S</keyword>
<dbReference type="EMBL" id="QQAX01000013">
    <property type="protein sequence ID" value="RDI42707.1"/>
    <property type="molecule type" value="Genomic_DNA"/>
</dbReference>
<dbReference type="GO" id="GO:0047456">
    <property type="term" value="F:2-methylisocitrate dehydratase activity"/>
    <property type="evidence" value="ECO:0007669"/>
    <property type="project" value="UniProtKB-EC"/>
</dbReference>
<evidence type="ECO:0000256" key="13">
    <source>
        <dbReference type="ARBA" id="ARBA00023239"/>
    </source>
</evidence>
<comment type="function">
    <text evidence="15">Catalyzes the isomerization of citrate to isocitrate via cis-aconitate.</text>
</comment>
<comment type="similarity">
    <text evidence="5 15">Belongs to the aconitase/IPM isomerase family.</text>
</comment>
<dbReference type="GO" id="GO:0003723">
    <property type="term" value="F:RNA binding"/>
    <property type="evidence" value="ECO:0007669"/>
    <property type="project" value="UniProtKB-KW"/>
</dbReference>
<dbReference type="Pfam" id="PF00330">
    <property type="entry name" value="Aconitase"/>
    <property type="match status" value="1"/>
</dbReference>
<dbReference type="Gene3D" id="6.10.190.10">
    <property type="match status" value="1"/>
</dbReference>
<dbReference type="FunFam" id="3.30.499.10:FF:000002">
    <property type="entry name" value="Aconitate hydratase"/>
    <property type="match status" value="1"/>
</dbReference>
<comment type="pathway">
    <text evidence="4">Organic acid metabolism; propanoate degradation.</text>
</comment>
<evidence type="ECO:0000256" key="15">
    <source>
        <dbReference type="RuleBase" id="RU361275"/>
    </source>
</evidence>
<proteinExistence type="inferred from homology"/>
<dbReference type="InterPro" id="IPR036008">
    <property type="entry name" value="Aconitase_4Fe-4S_dom"/>
</dbReference>
<keyword evidence="13 15" id="KW-0456">Lyase</keyword>
<dbReference type="EC" id="4.2.1.3" evidence="15"/>
<evidence type="ECO:0000256" key="9">
    <source>
        <dbReference type="ARBA" id="ARBA00022723"/>
    </source>
</evidence>
<reference evidence="18 19" key="1">
    <citation type="submission" date="2018-07" db="EMBL/GenBank/DDBJ databases">
        <title>Genomic Encyclopedia of Type Strains, Phase IV (KMG-IV): sequencing the most valuable type-strain genomes for metagenomic binning, comparative biology and taxonomic classification.</title>
        <authorList>
            <person name="Goeker M."/>
        </authorList>
    </citation>
    <scope>NUCLEOTIDE SEQUENCE [LARGE SCALE GENOMIC DNA]</scope>
    <source>
        <strain evidence="18 19">DSM 16500</strain>
    </source>
</reference>
<evidence type="ECO:0000256" key="5">
    <source>
        <dbReference type="ARBA" id="ARBA00007185"/>
    </source>
</evidence>
<accession>A0A370GGA3</accession>
<gene>
    <name evidence="18" type="ORF">C8D86_11336</name>
</gene>
<dbReference type="Gene3D" id="3.30.499.10">
    <property type="entry name" value="Aconitase, domain 3"/>
    <property type="match status" value="2"/>
</dbReference>
<sequence length="893" mass="98202">MTAIDSFKTQRQLTVNGTSYHYFSLPALEEAGLKGISRLPYSMKILLENLLRHEDNLTVKQDDIEALRAWLDTKKSDREIAYRPARVLMQDFTGVPAVVDLGAMRDAIKKMGGNPDQINPLSPVDLVIDHSIQVDAFGTKNAIDINARMEMERNSERYSFLRWGQTAFDNFRVVPPDTGICHQVNLEFLAKTVWHDEKDGHKVAYPDTLVGTDSHTTMVNGLGVLGWGVGGIEAEAAMLGQPISMLIPEVIGVRLTGRLRDGVTATDLVLTLTQMLRQKGVVGKFVEYFGTGLADLPVADRATIANMAPEYGATCGFFPIDQATLDYLRLTGRDEQTIALAEAYAKAQGLWYGKDSAEPQFTDVLDLDLASVEPSLAGPKRPQDRVELSQLKQAFEKLLMDANRAGEKDKTFKTDDNLDLQHGNVVIAAITSCTNTSNPSVLMAAGLVAKKAVEKGLNRKPWVKTSLAPGSQVVTRYLEVSGLQPYLNRLGFDLVGYGCTTCIGNSGPLPDPIAKTVSEQDLLVSAVLSGNRNFEGRIHPQVKANWLASPPLVVIFALAGTTSIDLTKEPIGHDKQGQPVYLKDIWPSNAEVAEEVAKVSSKMFSEQYADVFAGNQDWQSMAVPAGETYTWQSESTYIQHPPFFMDMSKEPRPIQSIEGARLLALLGDSITTDHISPAGSIKADSPAGKYLQSKGVQVKDFNSYGARRGNHEVMMRGTFANIRIRNEMVPGIEGGMTKHYPSQEVMSIYDAAMRYKREQVPLVIVAGKEYGTGSSRDWAAKGPKLQGVCAVIAESFERIHRSNLIGMGILPLQFQGEMTRKTLKLNGTEIISIVGIDGTMKPNAEIKAIIQREDGSKTEIALLSRIDTQNEIEYYRHGGILQYVLRNMLKNSQ</sequence>
<comment type="caution">
    <text evidence="18">The sequence shown here is derived from an EMBL/GenBank/DDBJ whole genome shotgun (WGS) entry which is preliminary data.</text>
</comment>
<comment type="pathway">
    <text evidence="3">Carbohydrate metabolism; tricarboxylic acid cycle; isocitrate from oxaloacetate: step 2/2.</text>
</comment>
<keyword evidence="8" id="KW-0816">Tricarboxylic acid cycle</keyword>
<dbReference type="PROSITE" id="PS01244">
    <property type="entry name" value="ACONITASE_2"/>
    <property type="match status" value="1"/>
</dbReference>
<dbReference type="PROSITE" id="PS00450">
    <property type="entry name" value="ACONITASE_1"/>
    <property type="match status" value="1"/>
</dbReference>
<comment type="catalytic activity">
    <reaction evidence="14 15">
        <text>citrate = D-threo-isocitrate</text>
        <dbReference type="Rhea" id="RHEA:10336"/>
        <dbReference type="ChEBI" id="CHEBI:15562"/>
        <dbReference type="ChEBI" id="CHEBI:16947"/>
        <dbReference type="EC" id="4.2.1.3"/>
    </reaction>
</comment>
<keyword evidence="10" id="KW-0694">RNA-binding</keyword>
<feature type="domain" description="Aconitase A/isopropylmalate dehydratase small subunit swivel" evidence="17">
    <location>
        <begin position="689"/>
        <end position="815"/>
    </location>
</feature>
<dbReference type="InterPro" id="IPR001030">
    <property type="entry name" value="Acoase/IPM_deHydtase_lsu_aba"/>
</dbReference>
<evidence type="ECO:0000256" key="12">
    <source>
        <dbReference type="ARBA" id="ARBA00023014"/>
    </source>
</evidence>
<dbReference type="PRINTS" id="PR00415">
    <property type="entry name" value="ACONITASE"/>
</dbReference>
<dbReference type="InterPro" id="IPR015931">
    <property type="entry name" value="Acnase/IPM_dHydase_lsu_aba_1/3"/>
</dbReference>
<evidence type="ECO:0000256" key="7">
    <source>
        <dbReference type="ARBA" id="ARBA00022485"/>
    </source>
</evidence>
<dbReference type="InterPro" id="IPR006249">
    <property type="entry name" value="Aconitase/IRP2"/>
</dbReference>
<evidence type="ECO:0000256" key="14">
    <source>
        <dbReference type="ARBA" id="ARBA00023501"/>
    </source>
</evidence>
<dbReference type="Proteomes" id="UP000254720">
    <property type="component" value="Unassembled WGS sequence"/>
</dbReference>
<evidence type="ECO:0000256" key="4">
    <source>
        <dbReference type="ARBA" id="ARBA00005026"/>
    </source>
</evidence>
<keyword evidence="11 15" id="KW-0408">Iron</keyword>
<keyword evidence="19" id="KW-1185">Reference proteome</keyword>
<dbReference type="InterPro" id="IPR000573">
    <property type="entry name" value="AconitaseA/IPMdHydase_ssu_swvl"/>
</dbReference>
<dbReference type="NCBIfam" id="NF009520">
    <property type="entry name" value="PRK12881.1"/>
    <property type="match status" value="1"/>
</dbReference>
<dbReference type="NCBIfam" id="TIGR01341">
    <property type="entry name" value="aconitase_1"/>
    <property type="match status" value="1"/>
</dbReference>
<dbReference type="Pfam" id="PF00694">
    <property type="entry name" value="Aconitase_C"/>
    <property type="match status" value="1"/>
</dbReference>
<dbReference type="GO" id="GO:0003994">
    <property type="term" value="F:aconitate hydratase activity"/>
    <property type="evidence" value="ECO:0007669"/>
    <property type="project" value="UniProtKB-EC"/>
</dbReference>
<organism evidence="18 19">
    <name type="scientific">Aquicella lusitana</name>
    <dbReference type="NCBI Taxonomy" id="254246"/>
    <lineage>
        <taxon>Bacteria</taxon>
        <taxon>Pseudomonadati</taxon>
        <taxon>Pseudomonadota</taxon>
        <taxon>Gammaproteobacteria</taxon>
        <taxon>Legionellales</taxon>
        <taxon>Coxiellaceae</taxon>
        <taxon>Aquicella</taxon>
    </lineage>
</organism>
<evidence type="ECO:0000313" key="19">
    <source>
        <dbReference type="Proteomes" id="UP000254720"/>
    </source>
</evidence>
<comment type="subunit">
    <text evidence="6">Monomer.</text>
</comment>
<dbReference type="SUPFAM" id="SSF53732">
    <property type="entry name" value="Aconitase iron-sulfur domain"/>
    <property type="match status" value="1"/>
</dbReference>
<dbReference type="PANTHER" id="PTHR11670">
    <property type="entry name" value="ACONITASE/IRON-RESPONSIVE ELEMENT FAMILY MEMBER"/>
    <property type="match status" value="1"/>
</dbReference>
<comment type="catalytic activity">
    <reaction evidence="1">
        <text>(2S,3R)-3-hydroxybutane-1,2,3-tricarboxylate = 2-methyl-cis-aconitate + H2O</text>
        <dbReference type="Rhea" id="RHEA:17941"/>
        <dbReference type="ChEBI" id="CHEBI:15377"/>
        <dbReference type="ChEBI" id="CHEBI:57429"/>
        <dbReference type="ChEBI" id="CHEBI:57872"/>
        <dbReference type="EC" id="4.2.1.99"/>
    </reaction>
</comment>
<evidence type="ECO:0000256" key="3">
    <source>
        <dbReference type="ARBA" id="ARBA00004717"/>
    </source>
</evidence>
<dbReference type="Gene3D" id="3.20.19.10">
    <property type="entry name" value="Aconitase, domain 4"/>
    <property type="match status" value="1"/>
</dbReference>
<dbReference type="InterPro" id="IPR044137">
    <property type="entry name" value="AcnA_IRP_Swivel"/>
</dbReference>
<dbReference type="GO" id="GO:0006099">
    <property type="term" value="P:tricarboxylic acid cycle"/>
    <property type="evidence" value="ECO:0007669"/>
    <property type="project" value="UniProtKB-UniPathway"/>
</dbReference>
<evidence type="ECO:0000256" key="10">
    <source>
        <dbReference type="ARBA" id="ARBA00022884"/>
    </source>
</evidence>
<dbReference type="AlphaFoldDB" id="A0A370GGA3"/>
<evidence type="ECO:0000259" key="17">
    <source>
        <dbReference type="Pfam" id="PF00694"/>
    </source>
</evidence>
<dbReference type="CDD" id="cd01586">
    <property type="entry name" value="AcnA_IRP"/>
    <property type="match status" value="1"/>
</dbReference>
<name>A0A370GGA3_9COXI</name>
<evidence type="ECO:0000313" key="18">
    <source>
        <dbReference type="EMBL" id="RDI42707.1"/>
    </source>
</evidence>
<evidence type="ECO:0000256" key="2">
    <source>
        <dbReference type="ARBA" id="ARBA00001966"/>
    </source>
</evidence>
<dbReference type="InterPro" id="IPR015928">
    <property type="entry name" value="Aconitase/3IPM_dehydase_swvl"/>
</dbReference>
<keyword evidence="12 15" id="KW-0411">Iron-sulfur</keyword>
<dbReference type="RefSeq" id="WP_114834569.1">
    <property type="nucleotide sequence ID" value="NZ_LR699114.1"/>
</dbReference>
<comment type="cofactor">
    <cofactor evidence="2">
        <name>[4Fe-4S] cluster</name>
        <dbReference type="ChEBI" id="CHEBI:49883"/>
    </cofactor>
</comment>